<dbReference type="Pfam" id="PF03062">
    <property type="entry name" value="MBOAT"/>
    <property type="match status" value="1"/>
</dbReference>
<dbReference type="AlphaFoldDB" id="A0A5B7YG15"/>
<keyword evidence="6" id="KW-0808">Transferase</keyword>
<evidence type="ECO:0000256" key="2">
    <source>
        <dbReference type="ARBA" id="ARBA00022692"/>
    </source>
</evidence>
<evidence type="ECO:0000313" key="7">
    <source>
        <dbReference type="Proteomes" id="UP000304912"/>
    </source>
</evidence>
<evidence type="ECO:0000256" key="1">
    <source>
        <dbReference type="ARBA" id="ARBA00004141"/>
    </source>
</evidence>
<evidence type="ECO:0000313" key="6">
    <source>
        <dbReference type="EMBL" id="QCZ94702.1"/>
    </source>
</evidence>
<dbReference type="RefSeq" id="WP_139757438.1">
    <property type="nucleotide sequence ID" value="NZ_CP039852.1"/>
</dbReference>
<dbReference type="EMBL" id="CP039852">
    <property type="protein sequence ID" value="QCZ94702.1"/>
    <property type="molecule type" value="Genomic_DNA"/>
</dbReference>
<proteinExistence type="predicted"/>
<keyword evidence="7" id="KW-1185">Reference proteome</keyword>
<name>A0A5B7YG15_9ALTE</name>
<keyword evidence="3 5" id="KW-1133">Transmembrane helix</keyword>
<keyword evidence="6" id="KW-0012">Acyltransferase</keyword>
<gene>
    <name evidence="6" type="ORF">FBQ74_15050</name>
</gene>
<dbReference type="GO" id="GO:0016020">
    <property type="term" value="C:membrane"/>
    <property type="evidence" value="ECO:0007669"/>
    <property type="project" value="UniProtKB-SubCell"/>
</dbReference>
<reference evidence="6 7" key="1">
    <citation type="submission" date="2019-04" db="EMBL/GenBank/DDBJ databases">
        <title>Salinimonas iocasae sp. nov., a halophilic bacterium isolated from the outer tube casing of tubeworms in Okinawa Trough.</title>
        <authorList>
            <person name="Zhang H."/>
            <person name="Wang H."/>
            <person name="Li C."/>
        </authorList>
    </citation>
    <scope>NUCLEOTIDE SEQUENCE [LARGE SCALE GENOMIC DNA]</scope>
    <source>
        <strain evidence="6 7">KX18D6</strain>
    </source>
</reference>
<accession>A0A5B7YG15</accession>
<feature type="transmembrane region" description="Helical" evidence="5">
    <location>
        <begin position="69"/>
        <end position="86"/>
    </location>
</feature>
<dbReference type="Proteomes" id="UP000304912">
    <property type="component" value="Chromosome"/>
</dbReference>
<keyword evidence="2 5" id="KW-0812">Transmembrane</keyword>
<organism evidence="6 7">
    <name type="scientific">Salinimonas iocasae</name>
    <dbReference type="NCBI Taxonomy" id="2572577"/>
    <lineage>
        <taxon>Bacteria</taxon>
        <taxon>Pseudomonadati</taxon>
        <taxon>Pseudomonadota</taxon>
        <taxon>Gammaproteobacteria</taxon>
        <taxon>Alteromonadales</taxon>
        <taxon>Alteromonadaceae</taxon>
        <taxon>Alteromonas/Salinimonas group</taxon>
        <taxon>Salinimonas</taxon>
    </lineage>
</organism>
<keyword evidence="4 5" id="KW-0472">Membrane</keyword>
<feature type="transmembrane region" description="Helical" evidence="5">
    <location>
        <begin position="98"/>
        <end position="120"/>
    </location>
</feature>
<protein>
    <submittedName>
        <fullName evidence="6">Acyltransferase</fullName>
    </submittedName>
</protein>
<dbReference type="OrthoDB" id="6269570at2"/>
<evidence type="ECO:0000256" key="5">
    <source>
        <dbReference type="SAM" id="Phobius"/>
    </source>
</evidence>
<dbReference type="KEGG" id="salk:FBQ74_15050"/>
<dbReference type="InterPro" id="IPR004299">
    <property type="entry name" value="MBOAT_fam"/>
</dbReference>
<evidence type="ECO:0000256" key="4">
    <source>
        <dbReference type="ARBA" id="ARBA00023136"/>
    </source>
</evidence>
<comment type="subcellular location">
    <subcellularLocation>
        <location evidence="1">Membrane</location>
        <topology evidence="1">Multi-pass membrane protein</topology>
    </subcellularLocation>
</comment>
<sequence length="158" mass="17563">MSSAQRLRHITLRQYVKKRTGVALGASGSMSNMLRRSLGAPTFSGFWQYWNPVWGYYLSRYIARPVGKVTVPGFATLVTFAVSGALHDLAVSAVKAKVIFFFTPWFLLMGLMVVITVHTGVSLKHHRWSTRALCNLALIAAGFAMAKAVENQFHTWQG</sequence>
<evidence type="ECO:0000256" key="3">
    <source>
        <dbReference type="ARBA" id="ARBA00022989"/>
    </source>
</evidence>
<dbReference type="GO" id="GO:0016746">
    <property type="term" value="F:acyltransferase activity"/>
    <property type="evidence" value="ECO:0007669"/>
    <property type="project" value="UniProtKB-KW"/>
</dbReference>